<dbReference type="EMBL" id="SLXU01000006">
    <property type="protein sequence ID" value="TCP61076.1"/>
    <property type="molecule type" value="Genomic_DNA"/>
</dbReference>
<dbReference type="OrthoDB" id="7873936at2"/>
<dbReference type="AlphaFoldDB" id="A0A4V2SW51"/>
<dbReference type="RefSeq" id="WP_132951260.1">
    <property type="nucleotide sequence ID" value="NZ_SLXU01000006.1"/>
</dbReference>
<sequence>MTRPPILRLDGKDYDLSTLSAQGREALAAYQHATAQMQHAQKMQALLIRAKNAYVEDLKAEIVQGKTGLDLAALFGD</sequence>
<evidence type="ECO:0000313" key="2">
    <source>
        <dbReference type="Proteomes" id="UP000295050"/>
    </source>
</evidence>
<keyword evidence="2" id="KW-1185">Reference proteome</keyword>
<evidence type="ECO:0000313" key="1">
    <source>
        <dbReference type="EMBL" id="TCP61076.1"/>
    </source>
</evidence>
<dbReference type="Proteomes" id="UP000295050">
    <property type="component" value="Unassembled WGS sequence"/>
</dbReference>
<organism evidence="1 2">
    <name type="scientific">Rhodovulum bhavnagarense</name>
    <dbReference type="NCBI Taxonomy" id="992286"/>
    <lineage>
        <taxon>Bacteria</taxon>
        <taxon>Pseudomonadati</taxon>
        <taxon>Pseudomonadota</taxon>
        <taxon>Alphaproteobacteria</taxon>
        <taxon>Rhodobacterales</taxon>
        <taxon>Paracoccaceae</taxon>
        <taxon>Rhodovulum</taxon>
    </lineage>
</organism>
<proteinExistence type="predicted"/>
<protein>
    <submittedName>
        <fullName evidence="1">Uncharacterized protein</fullName>
    </submittedName>
</protein>
<name>A0A4V2SW51_9RHOB</name>
<comment type="caution">
    <text evidence="1">The sequence shown here is derived from an EMBL/GenBank/DDBJ whole genome shotgun (WGS) entry which is preliminary data.</text>
</comment>
<accession>A0A4V2SW51</accession>
<reference evidence="1 2" key="1">
    <citation type="submission" date="2019-03" db="EMBL/GenBank/DDBJ databases">
        <title>Genomic Encyclopedia of Type Strains, Phase IV (KMG-IV): sequencing the most valuable type-strain genomes for metagenomic binning, comparative biology and taxonomic classification.</title>
        <authorList>
            <person name="Goeker M."/>
        </authorList>
    </citation>
    <scope>NUCLEOTIDE SEQUENCE [LARGE SCALE GENOMIC DNA]</scope>
    <source>
        <strain evidence="1 2">DSM 24766</strain>
    </source>
</reference>
<gene>
    <name evidence="1" type="ORF">EV663_10622</name>
</gene>